<accession>A0ABP0JR13</accession>
<dbReference type="InterPro" id="IPR018247">
    <property type="entry name" value="EF_Hand_1_Ca_BS"/>
</dbReference>
<dbReference type="InterPro" id="IPR011992">
    <property type="entry name" value="EF-hand-dom_pair"/>
</dbReference>
<feature type="transmembrane region" description="Helical" evidence="3">
    <location>
        <begin position="1634"/>
        <end position="1653"/>
    </location>
</feature>
<keyword evidence="3" id="KW-0472">Membrane</keyword>
<evidence type="ECO:0000256" key="3">
    <source>
        <dbReference type="SAM" id="Phobius"/>
    </source>
</evidence>
<dbReference type="PROSITE" id="PS00018">
    <property type="entry name" value="EF_HAND_1"/>
    <property type="match status" value="2"/>
</dbReference>
<keyword evidence="6" id="KW-1185">Reference proteome</keyword>
<comment type="caution">
    <text evidence="5">The sequence shown here is derived from an EMBL/GenBank/DDBJ whole genome shotgun (WGS) entry which is preliminary data.</text>
</comment>
<evidence type="ECO:0000313" key="6">
    <source>
        <dbReference type="Proteomes" id="UP001642484"/>
    </source>
</evidence>
<name>A0ABP0JR13_9DINO</name>
<dbReference type="EMBL" id="CAXAMN010006224">
    <property type="protein sequence ID" value="CAK9016901.1"/>
    <property type="molecule type" value="Genomic_DNA"/>
</dbReference>
<evidence type="ECO:0000256" key="2">
    <source>
        <dbReference type="SAM" id="MobiDB-lite"/>
    </source>
</evidence>
<evidence type="ECO:0000256" key="1">
    <source>
        <dbReference type="ARBA" id="ARBA00022837"/>
    </source>
</evidence>
<reference evidence="5 6" key="1">
    <citation type="submission" date="2024-02" db="EMBL/GenBank/DDBJ databases">
        <authorList>
            <person name="Chen Y."/>
            <person name="Shah S."/>
            <person name="Dougan E. K."/>
            <person name="Thang M."/>
            <person name="Chan C."/>
        </authorList>
    </citation>
    <scope>NUCLEOTIDE SEQUENCE [LARGE SCALE GENOMIC DNA]</scope>
</reference>
<dbReference type="Proteomes" id="UP001642484">
    <property type="component" value="Unassembled WGS sequence"/>
</dbReference>
<keyword evidence="3" id="KW-0812">Transmembrane</keyword>
<feature type="region of interest" description="Disordered" evidence="2">
    <location>
        <begin position="346"/>
        <end position="368"/>
    </location>
</feature>
<organism evidence="5 6">
    <name type="scientific">Durusdinium trenchii</name>
    <dbReference type="NCBI Taxonomy" id="1381693"/>
    <lineage>
        <taxon>Eukaryota</taxon>
        <taxon>Sar</taxon>
        <taxon>Alveolata</taxon>
        <taxon>Dinophyceae</taxon>
        <taxon>Suessiales</taxon>
        <taxon>Symbiodiniaceae</taxon>
        <taxon>Durusdinium</taxon>
    </lineage>
</organism>
<protein>
    <recommendedName>
        <fullName evidence="4">EF-hand domain-containing protein</fullName>
    </recommendedName>
</protein>
<proteinExistence type="predicted"/>
<evidence type="ECO:0000259" key="4">
    <source>
        <dbReference type="PROSITE" id="PS50222"/>
    </source>
</evidence>
<keyword evidence="3" id="KW-1133">Transmembrane helix</keyword>
<feature type="domain" description="EF-hand" evidence="4">
    <location>
        <begin position="1346"/>
        <end position="1381"/>
    </location>
</feature>
<dbReference type="SUPFAM" id="SSF47473">
    <property type="entry name" value="EF-hand"/>
    <property type="match status" value="1"/>
</dbReference>
<gene>
    <name evidence="5" type="ORF">CCMP2556_LOCUS12668</name>
</gene>
<dbReference type="Gene3D" id="1.10.238.10">
    <property type="entry name" value="EF-hand"/>
    <property type="match status" value="1"/>
</dbReference>
<keyword evidence="1" id="KW-0106">Calcium</keyword>
<evidence type="ECO:0000313" key="5">
    <source>
        <dbReference type="EMBL" id="CAK9016901.1"/>
    </source>
</evidence>
<sequence>MSGAVLNILIESVKAVALTLRTLADTLDAAANRASAARGLGPSGDQIASGLEPHPEDRIPDSVDWDLAYELVASQIPHLPDTCLELCNRLAGSQDEVRARADRAWIAGHWARATLAGTVPKPRPSPKLTARPTVYIILKAASISHPVRVSSAADCFRLVPRFEDSVSHSFPSLAEGKVYCLAAGVLDPEAFQIAVLRLDFDAEHGNGSEGFAIPVLARQDGFLLAVPRNFICQEIIDQGGYAAMDDLVGPSRVVTVPAVLEEEDGTLTPLDFDLEVLLIDFNRRILDSLRGFDPVTEGPGISLFCADSFDVLPETNSLLVATTQWVEEGVASERVQFYSADEAQDLHVDAEPAQKKKTPKPRASTAPKRVTTASLAEQLAGLAQSLPAISSQLEAMKKRQTRVESLLESPLRAGPAVPVPAHRQPFQMPEGVQVKASPGKFLRTIWSPPRVRPLPTNPDTARPPLPIQMVEDEPVALPSDPDYVPAKHAPTATDQPLQISDLLLQQSQALTSLVAHLASGDGLHDLGSSTSSTGLSLRGSTKREKLMGDLSARKGEFFLKVSQNAFRRLKPSEPVPVSLVDMRGKSGLEFPYTFFRIRTSDLLLPQRTMHVSEEALFPLPVPKPGVFKVAKCGSRERKKRRFDQAFHVFVMALNFWHSDFHFIPVKLMTRPPNKAQAMALENLGAMMRAFGSCREEFHVPGSGRRLPTLVSLLDDLSDFLTREGHGSDPYSRAFPGAPEPTTGTVLERDFSKAEELIPYRTLDPARLALFGSVSWDLSPYLSDKLWLAYQEPEVIRWTRDGRTPDVPDLKKESYQSTLGDHLGVEFATEGHRALLIENGLFHGDCELRAGHVFRGERLASGLVIDDFYAISIEESYRLEKKSLAVEQMEEASEVYRKEGLLGSPDKDVWDALKAKITGAEIDGSLSATKFGLVTIGSPVRKRLALAFVSLQLAKLRWTSDSLWSCLIGGWTSAMLYRRPAMSLFSEVYQVCPMDMVCQDAPKLIPLARRAAQEVLLVAVLCPILCTDIASGFQSKLYATDSSDAKGAIVEAKLDTSTLRMLWRSSRRKTSYCRMHSRTEAAIRKIDPMFEEEPGEEKKDVIHPDRPHAFRYHFIEVCGGAGKVTAAVASHGWVVGPVIDLDRSPHYDLSCLQVLRWMFYLLESGCLYMGYRFGPTRLLPADHPTRDNDLPASSEKSFLQCWTDGQKYDLQLEKLSVPRVAANWVRMFLRLLGNPPPWLGSSDSWRYAHVVYKRYPFGLASRKGAGASQDDTDFNACLGYPGEGLTLEQLLFVGEPDIDTINILLQSFGRQAYKVARLDQPQLLQVIEIAFSKLTPEIGNRSVKCAVWLEDPKTWFRICDVDGDRRLSRDEVISALKDHMAIEKFRTDEASWRTWDTDGSGFIEYVEIMDEEWGLLKFIRDTFTKSEAEKPVPDLRKDRDGWYRRWDEDGSGELEFEEVVRAFAKSFRINVAGISQLRETLRAAGVQSLAEKFKLDERAAYKLSEVLSTKPNKKDVLKALDVHLAASNNPSALVMLKLADLRRDVPLGEVPYGTKGYRDRPYLGNYDRDGRRIGRGEDRTQQQALFALPLKNGNWFLCFLALLRLALPCLLCLLGLPPGLLLLEERIQGLCVPRCSILLHVLACCCICCCIHIQNK</sequence>
<dbReference type="InterPro" id="IPR002048">
    <property type="entry name" value="EF_hand_dom"/>
</dbReference>
<dbReference type="PROSITE" id="PS50222">
    <property type="entry name" value="EF_HAND_2"/>
    <property type="match status" value="1"/>
</dbReference>
<feature type="transmembrane region" description="Helical" evidence="3">
    <location>
        <begin position="1593"/>
        <end position="1622"/>
    </location>
</feature>
<feature type="region of interest" description="Disordered" evidence="2">
    <location>
        <begin position="37"/>
        <end position="56"/>
    </location>
</feature>